<organism evidence="3 4">
    <name type="scientific">Acidimangrovimonas pyrenivorans</name>
    <dbReference type="NCBI Taxonomy" id="2030798"/>
    <lineage>
        <taxon>Bacteria</taxon>
        <taxon>Pseudomonadati</taxon>
        <taxon>Pseudomonadota</taxon>
        <taxon>Alphaproteobacteria</taxon>
        <taxon>Rhodobacterales</taxon>
        <taxon>Paracoccaceae</taxon>
        <taxon>Acidimangrovimonas</taxon>
    </lineage>
</organism>
<keyword evidence="4" id="KW-1185">Reference proteome</keyword>
<dbReference type="InterPro" id="IPR037138">
    <property type="entry name" value="His_deacetylse_dom_sf"/>
</dbReference>
<dbReference type="PANTHER" id="PTHR10625:SF10">
    <property type="entry name" value="HISTONE DEACETYLASE HDAC1"/>
    <property type="match status" value="1"/>
</dbReference>
<protein>
    <submittedName>
        <fullName evidence="3">Histone deacetylase family protein</fullName>
    </submittedName>
</protein>
<dbReference type="InterPro" id="IPR000286">
    <property type="entry name" value="HDACs"/>
</dbReference>
<dbReference type="RefSeq" id="WP_377831574.1">
    <property type="nucleotide sequence ID" value="NZ_JBHRSK010000003.1"/>
</dbReference>
<evidence type="ECO:0000313" key="3">
    <source>
        <dbReference type="EMBL" id="MFC2966945.1"/>
    </source>
</evidence>
<dbReference type="Pfam" id="PF00850">
    <property type="entry name" value="Hist_deacetyl"/>
    <property type="match status" value="1"/>
</dbReference>
<dbReference type="InterPro" id="IPR023696">
    <property type="entry name" value="Ureohydrolase_dom_sf"/>
</dbReference>
<evidence type="ECO:0000256" key="1">
    <source>
        <dbReference type="ARBA" id="ARBA00005947"/>
    </source>
</evidence>
<comment type="caution">
    <text evidence="3">The sequence shown here is derived from an EMBL/GenBank/DDBJ whole genome shotgun (WGS) entry which is preliminary data.</text>
</comment>
<evidence type="ECO:0000259" key="2">
    <source>
        <dbReference type="Pfam" id="PF00850"/>
    </source>
</evidence>
<dbReference type="SUPFAM" id="SSF52768">
    <property type="entry name" value="Arginase/deacetylase"/>
    <property type="match status" value="1"/>
</dbReference>
<proteinExistence type="inferred from homology"/>
<accession>A0ABV7AD11</accession>
<evidence type="ECO:0000313" key="4">
    <source>
        <dbReference type="Proteomes" id="UP001595443"/>
    </source>
</evidence>
<dbReference type="PRINTS" id="PR01270">
    <property type="entry name" value="HDASUPER"/>
</dbReference>
<sequence>MVTAVYSHPDCLLHVTPPGHAEQVARIEAVETALAAPDFAALDRRAAPLGDVADILRCHPQRYVDRIRAAVPEEGSVQLDPDTHVSPGSWNAALRGVGGICAAVDAVLAGEVSNAFVACRPPGHHAEVESPMGFCLFGNVAIAARRALDHHGLSRVAIVDFDVHHGNGTQDLLWNESRTLFCSSHQMPLYPGTGAAKERGVCGNVLNLPLAPETGGAEMREAYERVILPAVDAFQPELLLISAGFDAHLADPLAQLEWQVADFEWLTGKLCDLADRHCDGRVVSTLEGGYDLQALAASAAAHVQGLMERGG</sequence>
<dbReference type="Gene3D" id="3.40.800.20">
    <property type="entry name" value="Histone deacetylase domain"/>
    <property type="match status" value="1"/>
</dbReference>
<reference evidence="4" key="1">
    <citation type="journal article" date="2019" name="Int. J. Syst. Evol. Microbiol.">
        <title>The Global Catalogue of Microorganisms (GCM) 10K type strain sequencing project: providing services to taxonomists for standard genome sequencing and annotation.</title>
        <authorList>
            <consortium name="The Broad Institute Genomics Platform"/>
            <consortium name="The Broad Institute Genome Sequencing Center for Infectious Disease"/>
            <person name="Wu L."/>
            <person name="Ma J."/>
        </authorList>
    </citation>
    <scope>NUCLEOTIDE SEQUENCE [LARGE SCALE GENOMIC DNA]</scope>
    <source>
        <strain evidence="4">KCTC 62192</strain>
    </source>
</reference>
<feature type="domain" description="Histone deacetylase" evidence="2">
    <location>
        <begin position="20"/>
        <end position="305"/>
    </location>
</feature>
<dbReference type="EMBL" id="JBHRSK010000003">
    <property type="protein sequence ID" value="MFC2966945.1"/>
    <property type="molecule type" value="Genomic_DNA"/>
</dbReference>
<dbReference type="Proteomes" id="UP001595443">
    <property type="component" value="Unassembled WGS sequence"/>
</dbReference>
<name>A0ABV7AD11_9RHOB</name>
<dbReference type="CDD" id="cd11599">
    <property type="entry name" value="HDAC_classII_2"/>
    <property type="match status" value="1"/>
</dbReference>
<dbReference type="PANTHER" id="PTHR10625">
    <property type="entry name" value="HISTONE DEACETYLASE HDAC1-RELATED"/>
    <property type="match status" value="1"/>
</dbReference>
<dbReference type="InterPro" id="IPR023801">
    <property type="entry name" value="His_deacetylse_dom"/>
</dbReference>
<comment type="similarity">
    <text evidence="1">Belongs to the histone deacetylase family.</text>
</comment>
<gene>
    <name evidence="3" type="ORF">ACFOES_02460</name>
</gene>